<proteinExistence type="predicted"/>
<dbReference type="EMBL" id="KV442026">
    <property type="protein sequence ID" value="OAQ32175.1"/>
    <property type="molecule type" value="Genomic_DNA"/>
</dbReference>
<reference evidence="2 3" key="1">
    <citation type="submission" date="2016-05" db="EMBL/GenBank/DDBJ databases">
        <title>Genome sequencing reveals origins of a unique bacterial endosymbiosis in the earliest lineages of terrestrial Fungi.</title>
        <authorList>
            <consortium name="DOE Joint Genome Institute"/>
            <person name="Uehling J."/>
            <person name="Gryganskyi A."/>
            <person name="Hameed K."/>
            <person name="Tschaplinski T."/>
            <person name="Misztal P."/>
            <person name="Wu S."/>
            <person name="Desiro A."/>
            <person name="Vande Pol N."/>
            <person name="Du Z.-Y."/>
            <person name="Zienkiewicz A."/>
            <person name="Zienkiewicz K."/>
            <person name="Morin E."/>
            <person name="Tisserant E."/>
            <person name="Splivallo R."/>
            <person name="Hainaut M."/>
            <person name="Henrissat B."/>
            <person name="Ohm R."/>
            <person name="Kuo A."/>
            <person name="Yan J."/>
            <person name="Lipzen A."/>
            <person name="Nolan M."/>
            <person name="Labutti K."/>
            <person name="Barry K."/>
            <person name="Goldstein A."/>
            <person name="Labbe J."/>
            <person name="Schadt C."/>
            <person name="Tuskan G."/>
            <person name="Grigoriev I."/>
            <person name="Martin F."/>
            <person name="Vilgalys R."/>
            <person name="Bonito G."/>
        </authorList>
    </citation>
    <scope>NUCLEOTIDE SEQUENCE [LARGE SCALE GENOMIC DNA]</scope>
    <source>
        <strain evidence="2 3">AG-77</strain>
    </source>
</reference>
<evidence type="ECO:0000313" key="3">
    <source>
        <dbReference type="Proteomes" id="UP000078512"/>
    </source>
</evidence>
<protein>
    <submittedName>
        <fullName evidence="2">Uncharacterized protein</fullName>
    </submittedName>
</protein>
<dbReference type="AlphaFoldDB" id="A0A197K3W6"/>
<feature type="region of interest" description="Disordered" evidence="1">
    <location>
        <begin position="155"/>
        <end position="194"/>
    </location>
</feature>
<evidence type="ECO:0000313" key="2">
    <source>
        <dbReference type="EMBL" id="OAQ32175.1"/>
    </source>
</evidence>
<organism evidence="2 3">
    <name type="scientific">Linnemannia elongata AG-77</name>
    <dbReference type="NCBI Taxonomy" id="1314771"/>
    <lineage>
        <taxon>Eukaryota</taxon>
        <taxon>Fungi</taxon>
        <taxon>Fungi incertae sedis</taxon>
        <taxon>Mucoromycota</taxon>
        <taxon>Mortierellomycotina</taxon>
        <taxon>Mortierellomycetes</taxon>
        <taxon>Mortierellales</taxon>
        <taxon>Mortierellaceae</taxon>
        <taxon>Linnemannia</taxon>
    </lineage>
</organism>
<name>A0A197K3W6_9FUNG</name>
<dbReference type="Proteomes" id="UP000078512">
    <property type="component" value="Unassembled WGS sequence"/>
</dbReference>
<gene>
    <name evidence="2" type="ORF">K457DRAFT_16623</name>
</gene>
<sequence length="390" mass="41577">MAPYKKNKPLSIAGAVTAFLAIASTSAADRVFLTNKADATDIYPGCPIDIGFRVQYSDLAQLKWVQLQVLGADNSLMIEGLDNSTRAQWDDTRAKAVTWTVPNNWPSGDYIVRAFGNASYPCQHGTRREHCDFALEDRGTFHLHPLAASQGCPLPSAKLSSPSTIGIPTAHDTVNKEGAAQPPGSGNSAASYSKSSQDLLNKNLAAETNTPSSTINGIDKNLVQKTIDQSATQRIQDQTILKVLDEMQDYNLQKSTLTLKTGDVVPMSDRMNTSTVARFIQTLELSNSALRSLNGGKGGVGSMELVAALHRNSSLIIIPPVNPSSTTITTSTPTTTAPFNYTEVNPFGRGFIQDDQSQIQDKSNDASVRTGTTGAAFAAALVAVIGSLTL</sequence>
<feature type="compositionally biased region" description="Low complexity" evidence="1">
    <location>
        <begin position="184"/>
        <end position="194"/>
    </location>
</feature>
<evidence type="ECO:0000256" key="1">
    <source>
        <dbReference type="SAM" id="MobiDB-lite"/>
    </source>
</evidence>
<dbReference type="OrthoDB" id="2277867at2759"/>
<accession>A0A197K3W6</accession>
<keyword evidence="3" id="KW-1185">Reference proteome</keyword>